<dbReference type="GO" id="GO:0038023">
    <property type="term" value="F:signaling receptor activity"/>
    <property type="evidence" value="ECO:0007669"/>
    <property type="project" value="InterPro"/>
</dbReference>
<evidence type="ECO:0000256" key="4">
    <source>
        <dbReference type="ARBA" id="ARBA00022448"/>
    </source>
</evidence>
<proteinExistence type="inferred from homology"/>
<dbReference type="SUPFAM" id="SSF56935">
    <property type="entry name" value="Porins"/>
    <property type="match status" value="1"/>
</dbReference>
<dbReference type="FunFam" id="2.40.170.20:FF:000005">
    <property type="entry name" value="TonB-dependent siderophore receptor"/>
    <property type="match status" value="1"/>
</dbReference>
<comment type="subcellular location">
    <subcellularLocation>
        <location evidence="1 15">Cell outer membrane</location>
        <topology evidence="1 15">Multi-pass membrane protein</topology>
    </subcellularLocation>
</comment>
<evidence type="ECO:0000256" key="1">
    <source>
        <dbReference type="ARBA" id="ARBA00004571"/>
    </source>
</evidence>
<dbReference type="GO" id="GO:0015891">
    <property type="term" value="P:siderophore transport"/>
    <property type="evidence" value="ECO:0007669"/>
    <property type="project" value="InterPro"/>
</dbReference>
<dbReference type="NCBIfam" id="TIGR01783">
    <property type="entry name" value="TonB-siderophor"/>
    <property type="match status" value="1"/>
</dbReference>
<evidence type="ECO:0000256" key="12">
    <source>
        <dbReference type="ARBA" id="ARBA00023136"/>
    </source>
</evidence>
<feature type="domain" description="Secretin/TonB short N-terminal" evidence="17">
    <location>
        <begin position="83"/>
        <end position="133"/>
    </location>
</feature>
<dbReference type="PANTHER" id="PTHR32552">
    <property type="entry name" value="FERRICHROME IRON RECEPTOR-RELATED"/>
    <property type="match status" value="1"/>
</dbReference>
<evidence type="ECO:0000256" key="8">
    <source>
        <dbReference type="ARBA" id="ARBA00022729"/>
    </source>
</evidence>
<dbReference type="SMART" id="SM00965">
    <property type="entry name" value="STN"/>
    <property type="match status" value="1"/>
</dbReference>
<dbReference type="InterPro" id="IPR012910">
    <property type="entry name" value="Plug_dom"/>
</dbReference>
<protein>
    <recommendedName>
        <fullName evidence="3">Heme transporter BhuA</fullName>
    </recommendedName>
</protein>
<evidence type="ECO:0000256" key="15">
    <source>
        <dbReference type="PROSITE-ProRule" id="PRU01360"/>
    </source>
</evidence>
<keyword evidence="19" id="KW-1185">Reference proteome</keyword>
<keyword evidence="5 15" id="KW-1134">Transmembrane beta strand</keyword>
<sequence length="819" mass="89511">MRVDKTSGIHTGIGQGRAVLLLKSKLFLDLLAASALVVVVSFATNPVWAQAAGAGQQVQRISFNIAAQPLSKALVQYSNNTGVQLFYDANIVRGKNSTGAKGSLTRSEALNSILSGSGLSYRIRGNTVTISAQQAGVAGAVAADGSLLLDTITLQGAVAGDTSGSVVVENSRGATKTNTPLIEVPQSVSVVSRKQIETQNAQSVTEILRYVPGVTIETYGPDPKGYDWILMRGFNAQSTSSYQDGLRQLSNSYTFFRTDPYELDSIEVLRGPVSSLYGQSDAGGLVNRVTKKPQAEAFHEASLEYGSYNRKQLGVDLTGPVNEDKTLLYRMIGVVRKSDTQFEYSNGDEVKDDRYMFAPSLTWAPDADTSLTVSGQLLRDDSGGSVLPATISNLYPNSPNILVGDPDFNRSVQKQGSIGYEFEHHLNDTWTLKQNLRYGQVSFLLDNVLALGLGPTGITRQARRFDENMSGFVVDNQAVAEFENGNIAHEALLGLDYSYSNSDVTQYRDPAPSLNPFNPSYGIPIAVPTTLTQSYRQKYNQTGVYAQDQIKFNDSWIVTLGGRYDWLNLDNHNRLDDSDTDQNIGKFSGRAGITYVTPWGIAPYVSYSESFVPNLGTDNSGNTFDPSEGRQWEAGVKYRPKEFDGLFTMAWFDIVKSNVVSYSYIDGPQATGEVHSRGLELEGKVNLSYGWDFIGSYTYTHTEITEDAAAYIGKQSTMVPEHQASAWLNYTFNSGALEGLSLGSGVRYVGSSYGDKANTVKVDGRTLVDAGVSYKYKDMTFQLNATNLFDKKYFTTCEDTVSCYEGDRRSVIGRVKVSF</sequence>
<keyword evidence="8" id="KW-0732">Signal</keyword>
<keyword evidence="12 15" id="KW-0472">Membrane</keyword>
<dbReference type="PROSITE" id="PS52016">
    <property type="entry name" value="TONB_DEPENDENT_REC_3"/>
    <property type="match status" value="1"/>
</dbReference>
<dbReference type="InterPro" id="IPR011662">
    <property type="entry name" value="Secretin/TonB_short_N"/>
</dbReference>
<dbReference type="AlphaFoldDB" id="A0A849KGW3"/>
<dbReference type="PANTHER" id="PTHR32552:SF68">
    <property type="entry name" value="FERRICHROME OUTER MEMBRANE TRANSPORTER_PHAGE RECEPTOR"/>
    <property type="match status" value="1"/>
</dbReference>
<dbReference type="Pfam" id="PF00593">
    <property type="entry name" value="TonB_dep_Rec_b-barrel"/>
    <property type="match status" value="1"/>
</dbReference>
<reference evidence="18 19" key="1">
    <citation type="submission" date="2020-05" db="EMBL/GenBank/DDBJ databases">
        <title>Draft Genome Sequence of Ochrobactrum soli Isolated from Stable Fly Gut.</title>
        <authorList>
            <person name="Pileggi M.T."/>
            <person name="Vazhakkala L.J."/>
            <person name="Wong C.N."/>
        </authorList>
    </citation>
    <scope>NUCLEOTIDE SEQUENCE [LARGE SCALE GENOMIC DNA]</scope>
    <source>
        <strain evidence="18 19">MTP-C0764</strain>
    </source>
</reference>
<dbReference type="GO" id="GO:0009279">
    <property type="term" value="C:cell outer membrane"/>
    <property type="evidence" value="ECO:0007669"/>
    <property type="project" value="UniProtKB-SubCell"/>
</dbReference>
<dbReference type="InterPro" id="IPR037066">
    <property type="entry name" value="Plug_dom_sf"/>
</dbReference>
<dbReference type="InterPro" id="IPR036942">
    <property type="entry name" value="Beta-barrel_TonB_sf"/>
</dbReference>
<evidence type="ECO:0000256" key="11">
    <source>
        <dbReference type="ARBA" id="ARBA00023077"/>
    </source>
</evidence>
<dbReference type="InterPro" id="IPR039426">
    <property type="entry name" value="TonB-dep_rcpt-like"/>
</dbReference>
<keyword evidence="9" id="KW-0408">Iron</keyword>
<comment type="similarity">
    <text evidence="2 15 16">Belongs to the TonB-dependent receptor family.</text>
</comment>
<keyword evidence="13 18" id="KW-0675">Receptor</keyword>
<keyword evidence="4 15" id="KW-0813">Transport</keyword>
<dbReference type="Gene3D" id="2.40.170.20">
    <property type="entry name" value="TonB-dependent receptor, beta-barrel domain"/>
    <property type="match status" value="1"/>
</dbReference>
<keyword evidence="7 15" id="KW-0812">Transmembrane</keyword>
<evidence type="ECO:0000256" key="16">
    <source>
        <dbReference type="RuleBase" id="RU003357"/>
    </source>
</evidence>
<keyword evidence="11 16" id="KW-0798">TonB box</keyword>
<evidence type="ECO:0000256" key="10">
    <source>
        <dbReference type="ARBA" id="ARBA00023065"/>
    </source>
</evidence>
<dbReference type="Gene3D" id="3.55.50.30">
    <property type="match status" value="1"/>
</dbReference>
<evidence type="ECO:0000256" key="3">
    <source>
        <dbReference type="ARBA" id="ARBA00021261"/>
    </source>
</evidence>
<dbReference type="InterPro" id="IPR000531">
    <property type="entry name" value="Beta-barrel_TonB"/>
</dbReference>
<evidence type="ECO:0000313" key="19">
    <source>
        <dbReference type="Proteomes" id="UP000574931"/>
    </source>
</evidence>
<name>A0A849KGW3_9HYPH</name>
<evidence type="ECO:0000313" key="18">
    <source>
        <dbReference type="EMBL" id="NNU60895.1"/>
    </source>
</evidence>
<keyword evidence="6" id="KW-0410">Iron transport</keyword>
<dbReference type="Pfam" id="PF07715">
    <property type="entry name" value="Plug"/>
    <property type="match status" value="1"/>
</dbReference>
<evidence type="ECO:0000259" key="17">
    <source>
        <dbReference type="SMART" id="SM00965"/>
    </source>
</evidence>
<dbReference type="CDD" id="cd01347">
    <property type="entry name" value="ligand_gated_channel"/>
    <property type="match status" value="1"/>
</dbReference>
<accession>A0A849KGW3</accession>
<organism evidence="18 19">
    <name type="scientific">Ochrobactrum soli</name>
    <dbReference type="NCBI Taxonomy" id="2448455"/>
    <lineage>
        <taxon>Bacteria</taxon>
        <taxon>Pseudomonadati</taxon>
        <taxon>Pseudomonadota</taxon>
        <taxon>Alphaproteobacteria</taxon>
        <taxon>Hyphomicrobiales</taxon>
        <taxon>Brucellaceae</taxon>
        <taxon>Brucella/Ochrobactrum group</taxon>
        <taxon>Ochrobactrum</taxon>
    </lineage>
</organism>
<dbReference type="GO" id="GO:0015344">
    <property type="term" value="F:siderophore uptake transmembrane transporter activity"/>
    <property type="evidence" value="ECO:0007669"/>
    <property type="project" value="TreeGrafter"/>
</dbReference>
<dbReference type="Gene3D" id="2.170.130.10">
    <property type="entry name" value="TonB-dependent receptor, plug domain"/>
    <property type="match status" value="1"/>
</dbReference>
<gene>
    <name evidence="18" type="ORF">HKX02_11570</name>
</gene>
<evidence type="ECO:0000256" key="9">
    <source>
        <dbReference type="ARBA" id="ARBA00023004"/>
    </source>
</evidence>
<keyword evidence="14 15" id="KW-0998">Cell outer membrane</keyword>
<dbReference type="EMBL" id="JABFCY010000006">
    <property type="protein sequence ID" value="NNU60895.1"/>
    <property type="molecule type" value="Genomic_DNA"/>
</dbReference>
<evidence type="ECO:0000256" key="6">
    <source>
        <dbReference type="ARBA" id="ARBA00022496"/>
    </source>
</evidence>
<dbReference type="Pfam" id="PF07660">
    <property type="entry name" value="STN"/>
    <property type="match status" value="1"/>
</dbReference>
<evidence type="ECO:0000256" key="5">
    <source>
        <dbReference type="ARBA" id="ARBA00022452"/>
    </source>
</evidence>
<evidence type="ECO:0000256" key="13">
    <source>
        <dbReference type="ARBA" id="ARBA00023170"/>
    </source>
</evidence>
<dbReference type="InterPro" id="IPR010105">
    <property type="entry name" value="TonB_sidphr_rcpt"/>
</dbReference>
<evidence type="ECO:0000256" key="7">
    <source>
        <dbReference type="ARBA" id="ARBA00022692"/>
    </source>
</evidence>
<keyword evidence="10" id="KW-0406">Ion transport</keyword>
<dbReference type="Proteomes" id="UP000574931">
    <property type="component" value="Unassembled WGS sequence"/>
</dbReference>
<evidence type="ECO:0000256" key="2">
    <source>
        <dbReference type="ARBA" id="ARBA00009810"/>
    </source>
</evidence>
<comment type="caution">
    <text evidence="18">The sequence shown here is derived from an EMBL/GenBank/DDBJ whole genome shotgun (WGS) entry which is preliminary data.</text>
</comment>
<evidence type="ECO:0000256" key="14">
    <source>
        <dbReference type="ARBA" id="ARBA00023237"/>
    </source>
</evidence>
<dbReference type="FunFam" id="2.170.130.10:FF:000001">
    <property type="entry name" value="Catecholate siderophore TonB-dependent receptor"/>
    <property type="match status" value="1"/>
</dbReference>